<dbReference type="InterPro" id="IPR004360">
    <property type="entry name" value="Glyas_Fos-R_dOase_dom"/>
</dbReference>
<comment type="similarity">
    <text evidence="1">Belongs to the glyoxalase I family.</text>
</comment>
<dbReference type="InterPro" id="IPR037523">
    <property type="entry name" value="VOC_core"/>
</dbReference>
<dbReference type="CDD" id="cd07253">
    <property type="entry name" value="GLOD5"/>
    <property type="match status" value="1"/>
</dbReference>
<dbReference type="InterPro" id="IPR029068">
    <property type="entry name" value="Glyas_Bleomycin-R_OHBP_Dase"/>
</dbReference>
<accession>A0A498N8L5</accession>
<evidence type="ECO:0000259" key="3">
    <source>
        <dbReference type="PROSITE" id="PS51819"/>
    </source>
</evidence>
<evidence type="ECO:0000256" key="2">
    <source>
        <dbReference type="ARBA" id="ARBA00040140"/>
    </source>
</evidence>
<dbReference type="Gene3D" id="3.10.180.10">
    <property type="entry name" value="2,3-Dihydroxybiphenyl 1,2-Dioxygenase, domain 1"/>
    <property type="match status" value="1"/>
</dbReference>
<protein>
    <recommendedName>
        <fullName evidence="2">Glyoxalase domain-containing protein 5</fullName>
    </recommendedName>
</protein>
<dbReference type="SUPFAM" id="SSF54593">
    <property type="entry name" value="Glyoxalase/Bleomycin resistance protein/Dihydroxybiphenyl dioxygenase"/>
    <property type="match status" value="1"/>
</dbReference>
<sequence>MALRVCGAFLRSYSTHGKSVLGGLSSVRFKSSSPVHISHLDHLVLTVRDLNKTTNFYSKVLGMEVVTFKGDRKALSFGEQKLNLHQAGKEFEPKAKSPMPGSADLCLITKTPLTTVAAHLKACGVTIEEGPVDRTGAVGPIRSLYFRDPDDNLIEVSNYQP</sequence>
<gene>
    <name evidence="4" type="ORF">ROHU_006026</name>
</gene>
<comment type="caution">
    <text evidence="4">The sequence shown here is derived from an EMBL/GenBank/DDBJ whole genome shotgun (WGS) entry which is preliminary data.</text>
</comment>
<dbReference type="Pfam" id="PF00903">
    <property type="entry name" value="Glyoxalase"/>
    <property type="match status" value="1"/>
</dbReference>
<evidence type="ECO:0000313" key="5">
    <source>
        <dbReference type="Proteomes" id="UP000290572"/>
    </source>
</evidence>
<dbReference type="OrthoDB" id="5371818at2759"/>
<dbReference type="PANTHER" id="PTHR21366:SF14">
    <property type="entry name" value="GLYOXALASE DOMAIN-CONTAINING PROTEIN 5"/>
    <property type="match status" value="1"/>
</dbReference>
<dbReference type="InterPro" id="IPR050383">
    <property type="entry name" value="GlyoxalaseI/FosfomycinResist"/>
</dbReference>
<evidence type="ECO:0000313" key="4">
    <source>
        <dbReference type="EMBL" id="RXN24977.1"/>
    </source>
</evidence>
<feature type="domain" description="VOC" evidence="3">
    <location>
        <begin position="39"/>
        <end position="159"/>
    </location>
</feature>
<dbReference type="AlphaFoldDB" id="A0A498N8L5"/>
<keyword evidence="5" id="KW-1185">Reference proteome</keyword>
<name>A0A498N8L5_LABRO</name>
<keyword evidence="6" id="KW-1267">Proteomics identification</keyword>
<dbReference type="PROSITE" id="PS51819">
    <property type="entry name" value="VOC"/>
    <property type="match status" value="1"/>
</dbReference>
<dbReference type="EMBL" id="QBIY01012482">
    <property type="protein sequence ID" value="RXN24977.1"/>
    <property type="molecule type" value="Genomic_DNA"/>
</dbReference>
<organism evidence="4 5">
    <name type="scientific">Labeo rohita</name>
    <name type="common">Indian major carp</name>
    <name type="synonym">Cyprinus rohita</name>
    <dbReference type="NCBI Taxonomy" id="84645"/>
    <lineage>
        <taxon>Eukaryota</taxon>
        <taxon>Metazoa</taxon>
        <taxon>Chordata</taxon>
        <taxon>Craniata</taxon>
        <taxon>Vertebrata</taxon>
        <taxon>Euteleostomi</taxon>
        <taxon>Actinopterygii</taxon>
        <taxon>Neopterygii</taxon>
        <taxon>Teleostei</taxon>
        <taxon>Ostariophysi</taxon>
        <taxon>Cypriniformes</taxon>
        <taxon>Cyprinidae</taxon>
        <taxon>Labeoninae</taxon>
        <taxon>Labeonini</taxon>
        <taxon>Labeo</taxon>
    </lineage>
</organism>
<reference evidence="4 5" key="1">
    <citation type="submission" date="2018-03" db="EMBL/GenBank/DDBJ databases">
        <title>Draft genome sequence of Rohu Carp (Labeo rohita).</title>
        <authorList>
            <person name="Das P."/>
            <person name="Kushwaha B."/>
            <person name="Joshi C.G."/>
            <person name="Kumar D."/>
            <person name="Nagpure N.S."/>
            <person name="Sahoo L."/>
            <person name="Das S.P."/>
            <person name="Bit A."/>
            <person name="Patnaik S."/>
            <person name="Meher P.K."/>
            <person name="Jayasankar P."/>
            <person name="Koringa P.G."/>
            <person name="Patel N.V."/>
            <person name="Hinsu A.T."/>
            <person name="Kumar R."/>
            <person name="Pandey M."/>
            <person name="Agarwal S."/>
            <person name="Srivastava S."/>
            <person name="Singh M."/>
            <person name="Iquebal M.A."/>
            <person name="Jaiswal S."/>
            <person name="Angadi U.B."/>
            <person name="Kumar N."/>
            <person name="Raza M."/>
            <person name="Shah T.M."/>
            <person name="Rai A."/>
            <person name="Jena J.K."/>
        </authorList>
    </citation>
    <scope>NUCLEOTIDE SEQUENCE [LARGE SCALE GENOMIC DNA]</scope>
    <source>
        <strain evidence="4">DASCIFA01</strain>
        <tissue evidence="4">Testis</tissue>
    </source>
</reference>
<dbReference type="Proteomes" id="UP000290572">
    <property type="component" value="Unassembled WGS sequence"/>
</dbReference>
<proteinExistence type="evidence at protein level"/>
<evidence type="ECO:0007829" key="6">
    <source>
        <dbReference type="PeptideAtlas" id="A0A498N8L5"/>
    </source>
</evidence>
<dbReference type="STRING" id="84645.A0A498N8L5"/>
<dbReference type="PANTHER" id="PTHR21366">
    <property type="entry name" value="GLYOXALASE FAMILY PROTEIN"/>
    <property type="match status" value="1"/>
</dbReference>
<evidence type="ECO:0000256" key="1">
    <source>
        <dbReference type="ARBA" id="ARBA00010363"/>
    </source>
</evidence>